<evidence type="ECO:0000313" key="9">
    <source>
        <dbReference type="Proteomes" id="UP001140513"/>
    </source>
</evidence>
<dbReference type="GO" id="GO:0015179">
    <property type="term" value="F:L-amino acid transmembrane transporter activity"/>
    <property type="evidence" value="ECO:0007669"/>
    <property type="project" value="TreeGrafter"/>
</dbReference>
<feature type="transmembrane region" description="Helical" evidence="6">
    <location>
        <begin position="411"/>
        <end position="432"/>
    </location>
</feature>
<evidence type="ECO:0000256" key="6">
    <source>
        <dbReference type="SAM" id="Phobius"/>
    </source>
</evidence>
<accession>A0A9W9CAR6</accession>
<keyword evidence="9" id="KW-1185">Reference proteome</keyword>
<keyword evidence="5 6" id="KW-0472">Membrane</keyword>
<feature type="transmembrane region" description="Helical" evidence="6">
    <location>
        <begin position="182"/>
        <end position="203"/>
    </location>
</feature>
<dbReference type="PANTHER" id="PTHR22950:SF683">
    <property type="entry name" value="AMINO ACID TRANSPORTER (EUROFUNG)"/>
    <property type="match status" value="1"/>
</dbReference>
<feature type="transmembrane region" description="Helical" evidence="6">
    <location>
        <begin position="376"/>
        <end position="399"/>
    </location>
</feature>
<dbReference type="Proteomes" id="UP001140513">
    <property type="component" value="Unassembled WGS sequence"/>
</dbReference>
<dbReference type="PANTHER" id="PTHR22950">
    <property type="entry name" value="AMINO ACID TRANSPORTER"/>
    <property type="match status" value="1"/>
</dbReference>
<evidence type="ECO:0000259" key="7">
    <source>
        <dbReference type="Pfam" id="PF01490"/>
    </source>
</evidence>
<feature type="transmembrane region" description="Helical" evidence="6">
    <location>
        <begin position="118"/>
        <end position="143"/>
    </location>
</feature>
<evidence type="ECO:0000313" key="8">
    <source>
        <dbReference type="EMBL" id="KAJ4352568.1"/>
    </source>
</evidence>
<dbReference type="InterPro" id="IPR013057">
    <property type="entry name" value="AA_transpt_TM"/>
</dbReference>
<feature type="transmembrane region" description="Helical" evidence="6">
    <location>
        <begin position="228"/>
        <end position="252"/>
    </location>
</feature>
<feature type="transmembrane region" description="Helical" evidence="6">
    <location>
        <begin position="264"/>
        <end position="286"/>
    </location>
</feature>
<comment type="subcellular location">
    <subcellularLocation>
        <location evidence="1">Membrane</location>
        <topology evidence="1">Multi-pass membrane protein</topology>
    </subcellularLocation>
</comment>
<protein>
    <recommendedName>
        <fullName evidence="7">Amino acid transporter transmembrane domain-containing protein</fullName>
    </recommendedName>
</protein>
<dbReference type="FunFam" id="1.20.1740.10:FF:000039">
    <property type="entry name" value="Neutral amino acid transporter (Eurofung)"/>
    <property type="match status" value="1"/>
</dbReference>
<dbReference type="AlphaFoldDB" id="A0A9W9CAR6"/>
<feature type="transmembrane region" description="Helical" evidence="6">
    <location>
        <begin position="149"/>
        <end position="170"/>
    </location>
</feature>
<evidence type="ECO:0000256" key="3">
    <source>
        <dbReference type="ARBA" id="ARBA00022692"/>
    </source>
</evidence>
<dbReference type="GeneID" id="80911447"/>
<dbReference type="EMBL" id="JAPEUX010000005">
    <property type="protein sequence ID" value="KAJ4352568.1"/>
    <property type="molecule type" value="Genomic_DNA"/>
</dbReference>
<keyword evidence="3 6" id="KW-0812">Transmembrane</keyword>
<gene>
    <name evidence="8" type="ORF">N0V89_007917</name>
</gene>
<dbReference type="OrthoDB" id="40134at2759"/>
<evidence type="ECO:0000256" key="5">
    <source>
        <dbReference type="ARBA" id="ARBA00023136"/>
    </source>
</evidence>
<dbReference type="GO" id="GO:0016020">
    <property type="term" value="C:membrane"/>
    <property type="evidence" value="ECO:0007669"/>
    <property type="project" value="UniProtKB-SubCell"/>
</dbReference>
<comment type="caution">
    <text evidence="8">The sequence shown here is derived from an EMBL/GenBank/DDBJ whole genome shotgun (WGS) entry which is preliminary data.</text>
</comment>
<proteinExistence type="inferred from homology"/>
<dbReference type="RefSeq" id="XP_056070924.1">
    <property type="nucleotide sequence ID" value="XM_056216677.1"/>
</dbReference>
<feature type="transmembrane region" description="Helical" evidence="6">
    <location>
        <begin position="306"/>
        <end position="327"/>
    </location>
</feature>
<feature type="domain" description="Amino acid transporter transmembrane" evidence="7">
    <location>
        <begin position="44"/>
        <end position="439"/>
    </location>
</feature>
<organism evidence="8 9">
    <name type="scientific">Didymosphaeria variabile</name>
    <dbReference type="NCBI Taxonomy" id="1932322"/>
    <lineage>
        <taxon>Eukaryota</taxon>
        <taxon>Fungi</taxon>
        <taxon>Dikarya</taxon>
        <taxon>Ascomycota</taxon>
        <taxon>Pezizomycotina</taxon>
        <taxon>Dothideomycetes</taxon>
        <taxon>Pleosporomycetidae</taxon>
        <taxon>Pleosporales</taxon>
        <taxon>Massarineae</taxon>
        <taxon>Didymosphaeriaceae</taxon>
        <taxon>Didymosphaeria</taxon>
    </lineage>
</organism>
<dbReference type="Gene3D" id="1.20.1740.10">
    <property type="entry name" value="Amino acid/polyamine transporter I"/>
    <property type="match status" value="1"/>
</dbReference>
<evidence type="ECO:0000256" key="4">
    <source>
        <dbReference type="ARBA" id="ARBA00022989"/>
    </source>
</evidence>
<feature type="transmembrane region" description="Helical" evidence="6">
    <location>
        <begin position="70"/>
        <end position="97"/>
    </location>
</feature>
<reference evidence="8" key="1">
    <citation type="submission" date="2022-10" db="EMBL/GenBank/DDBJ databases">
        <title>Tapping the CABI collections for fungal endophytes: first genome assemblies for Collariella, Neodidymelliopsis, Ascochyta clinopodiicola, Didymella pomorum, Didymosphaeria variabile, Neocosmospora piperis and Neocucurbitaria cava.</title>
        <authorList>
            <person name="Hill R."/>
        </authorList>
    </citation>
    <scope>NUCLEOTIDE SEQUENCE</scope>
    <source>
        <strain evidence="8">IMI 356815</strain>
    </source>
</reference>
<feature type="transmembrane region" description="Helical" evidence="6">
    <location>
        <begin position="347"/>
        <end position="370"/>
    </location>
</feature>
<dbReference type="Pfam" id="PF01490">
    <property type="entry name" value="Aa_trans"/>
    <property type="match status" value="1"/>
</dbReference>
<keyword evidence="4 6" id="KW-1133">Transmembrane helix</keyword>
<comment type="similarity">
    <text evidence="2">Belongs to the amino acid/polyamine transporter 2 family.</text>
</comment>
<name>A0A9W9CAR6_9PLEO</name>
<evidence type="ECO:0000256" key="1">
    <source>
        <dbReference type="ARBA" id="ARBA00004141"/>
    </source>
</evidence>
<feature type="transmembrane region" description="Helical" evidence="6">
    <location>
        <begin position="43"/>
        <end position="64"/>
    </location>
</feature>
<sequence length="464" mass="49549">MLRNEKKVAEDGGEGGEFVDNQTVATDAVFGELTEEGPNYRAVGWKGAVVLMLKTQIGLGVLSIPEVFDVLGLIPGILCLLAIGICTSWSGWIVGVFKVRHPDVYGLDDVGRKILGRFGYESFGIAFALFCIFVAGSGILGIATDLNALSSHGACTAIFVAVAAVVGFGLGSIQTLGRISWLAWIGTFSILISILILTVSVGVQDRPSAAPQTGTFVSDYKLFATPDAASAFAALSSIVFAYAGVPAYFNIVSEMRDPRDFTKSLIYCQTIMTAVYIAIGVVVYYYCGSYVASPALGSAGPLMKKVCYGIALPGLLVSTTMYIHFAAKYFFIRFLRGTTHLARNTKIHWMTWFGCTGSVAGIAYIIASAIPVFGGLVSLVGALLGTLICFQPMGGMWLYDHWSKGKERKSAKWLLMVFWCFFIIISGTFLMISGTYGSVVGIIDSYKATGGSAAWSCADNSNSS</sequence>
<evidence type="ECO:0000256" key="2">
    <source>
        <dbReference type="ARBA" id="ARBA00008066"/>
    </source>
</evidence>